<evidence type="ECO:0000313" key="3">
    <source>
        <dbReference type="Proteomes" id="UP001596147"/>
    </source>
</evidence>
<dbReference type="EMBL" id="JBHSMC010000020">
    <property type="protein sequence ID" value="MFC5466011.1"/>
    <property type="molecule type" value="Genomic_DNA"/>
</dbReference>
<feature type="signal peptide" evidence="1">
    <location>
        <begin position="1"/>
        <end position="23"/>
    </location>
</feature>
<sequence>MVRKTLILLGILLLQFNLCMVKAQNQNLVLVLDIETNKIIKTTPPNPNVQLETVKIMKAIDGIVKKINPIPNKGLMVKIPLEPSFHLENKWVNALIDEVIIIIPEDELPYLLLFDDENNSYFFTFETKIDMLINNIDIPRTSKDST</sequence>
<reference evidence="3" key="1">
    <citation type="journal article" date="2019" name="Int. J. Syst. Evol. Microbiol.">
        <title>The Global Catalogue of Microorganisms (GCM) 10K type strain sequencing project: providing services to taxonomists for standard genome sequencing and annotation.</title>
        <authorList>
            <consortium name="The Broad Institute Genomics Platform"/>
            <consortium name="The Broad Institute Genome Sequencing Center for Infectious Disease"/>
            <person name="Wu L."/>
            <person name="Ma J."/>
        </authorList>
    </citation>
    <scope>NUCLEOTIDE SEQUENCE [LARGE SCALE GENOMIC DNA]</scope>
    <source>
        <strain evidence="3">CGMCC 1.12237</strain>
    </source>
</reference>
<organism evidence="2 3">
    <name type="scientific">Lederbergia graminis</name>
    <dbReference type="NCBI Taxonomy" id="735518"/>
    <lineage>
        <taxon>Bacteria</taxon>
        <taxon>Bacillati</taxon>
        <taxon>Bacillota</taxon>
        <taxon>Bacilli</taxon>
        <taxon>Bacillales</taxon>
        <taxon>Bacillaceae</taxon>
        <taxon>Lederbergia</taxon>
    </lineage>
</organism>
<name>A0ABW0LMJ4_9BACI</name>
<evidence type="ECO:0008006" key="4">
    <source>
        <dbReference type="Google" id="ProtNLM"/>
    </source>
</evidence>
<dbReference type="RefSeq" id="WP_382353316.1">
    <property type="nucleotide sequence ID" value="NZ_JBHSMC010000020.1"/>
</dbReference>
<comment type="caution">
    <text evidence="2">The sequence shown here is derived from an EMBL/GenBank/DDBJ whole genome shotgun (WGS) entry which is preliminary data.</text>
</comment>
<gene>
    <name evidence="2" type="ORF">ACFPM4_14860</name>
</gene>
<evidence type="ECO:0000256" key="1">
    <source>
        <dbReference type="SAM" id="SignalP"/>
    </source>
</evidence>
<evidence type="ECO:0000313" key="2">
    <source>
        <dbReference type="EMBL" id="MFC5466011.1"/>
    </source>
</evidence>
<proteinExistence type="predicted"/>
<protein>
    <recommendedName>
        <fullName evidence="4">Group-specific protein</fullName>
    </recommendedName>
</protein>
<keyword evidence="1" id="KW-0732">Signal</keyword>
<feature type="chain" id="PRO_5045889037" description="Group-specific protein" evidence="1">
    <location>
        <begin position="24"/>
        <end position="146"/>
    </location>
</feature>
<accession>A0ABW0LMJ4</accession>
<keyword evidence="3" id="KW-1185">Reference proteome</keyword>
<dbReference type="Proteomes" id="UP001596147">
    <property type="component" value="Unassembled WGS sequence"/>
</dbReference>